<sequence>MFPPGVTVDVGLYGSVTCACRHHLISAERSVEQFPKTPPAYKASSYHEGVPPGLEQHSDVTDNEPVTGLIDAMTAIMADSVLLARQLHHAGLLSDQALTALLAQEDQISAGITQLGAGHK</sequence>
<proteinExistence type="predicted"/>
<dbReference type="EMBL" id="BOMN01000142">
    <property type="protein sequence ID" value="GIE26329.1"/>
    <property type="molecule type" value="Genomic_DNA"/>
</dbReference>
<name>A0ABQ4A640_9ACTN</name>
<protein>
    <submittedName>
        <fullName evidence="1">Uncharacterized protein</fullName>
    </submittedName>
</protein>
<reference evidence="1 2" key="1">
    <citation type="submission" date="2021-01" db="EMBL/GenBank/DDBJ databases">
        <title>Whole genome shotgun sequence of Actinoplanes humidus NBRC 14915.</title>
        <authorList>
            <person name="Komaki H."/>
            <person name="Tamura T."/>
        </authorList>
    </citation>
    <scope>NUCLEOTIDE SEQUENCE [LARGE SCALE GENOMIC DNA]</scope>
    <source>
        <strain evidence="1 2">NBRC 14915</strain>
    </source>
</reference>
<organism evidence="1 2">
    <name type="scientific">Winogradskya humida</name>
    <dbReference type="NCBI Taxonomy" id="113566"/>
    <lineage>
        <taxon>Bacteria</taxon>
        <taxon>Bacillati</taxon>
        <taxon>Actinomycetota</taxon>
        <taxon>Actinomycetes</taxon>
        <taxon>Micromonosporales</taxon>
        <taxon>Micromonosporaceae</taxon>
        <taxon>Winogradskya</taxon>
    </lineage>
</organism>
<dbReference type="Proteomes" id="UP000603200">
    <property type="component" value="Unassembled WGS sequence"/>
</dbReference>
<evidence type="ECO:0000313" key="1">
    <source>
        <dbReference type="EMBL" id="GIE26329.1"/>
    </source>
</evidence>
<comment type="caution">
    <text evidence="1">The sequence shown here is derived from an EMBL/GenBank/DDBJ whole genome shotgun (WGS) entry which is preliminary data.</text>
</comment>
<gene>
    <name evidence="1" type="ORF">Ahu01nite_094310</name>
</gene>
<evidence type="ECO:0000313" key="2">
    <source>
        <dbReference type="Proteomes" id="UP000603200"/>
    </source>
</evidence>
<accession>A0ABQ4A640</accession>
<keyword evidence="2" id="KW-1185">Reference proteome</keyword>